<accession>A0A0F0CRQ8</accession>
<evidence type="ECO:0000313" key="4">
    <source>
        <dbReference type="Proteomes" id="UP000033428"/>
    </source>
</evidence>
<dbReference type="PANTHER" id="PTHR38430:SF1">
    <property type="entry name" value="PROTEIN-ARGININE KINASE ACTIVATOR PROTEIN"/>
    <property type="match status" value="1"/>
</dbReference>
<dbReference type="InterPro" id="IPR025542">
    <property type="entry name" value="YacH"/>
</dbReference>
<dbReference type="EMBL" id="JYNY01000401">
    <property type="protein sequence ID" value="KJJ84135.1"/>
    <property type="molecule type" value="Genomic_DNA"/>
</dbReference>
<dbReference type="InterPro" id="IPR036876">
    <property type="entry name" value="UVR_dom_sf"/>
</dbReference>
<dbReference type="PIRSF" id="PIRSF015034">
    <property type="entry name" value="YacH"/>
    <property type="match status" value="1"/>
</dbReference>
<dbReference type="GO" id="GO:0009432">
    <property type="term" value="P:SOS response"/>
    <property type="evidence" value="ECO:0007669"/>
    <property type="project" value="UniProtKB-KW"/>
</dbReference>
<dbReference type="GO" id="GO:0050897">
    <property type="term" value="F:cobalt ion binding"/>
    <property type="evidence" value="ECO:0007669"/>
    <property type="project" value="TreeGrafter"/>
</dbReference>
<keyword evidence="4" id="KW-1185">Reference proteome</keyword>
<protein>
    <submittedName>
        <fullName evidence="3">UvrB/UvrC protein</fullName>
    </submittedName>
</protein>
<dbReference type="PANTHER" id="PTHR38430">
    <property type="entry name" value="PROTEIN-ARGININE KINASE ACTIVATOR PROTEIN"/>
    <property type="match status" value="1"/>
</dbReference>
<dbReference type="InterPro" id="IPR001943">
    <property type="entry name" value="UVR_dom"/>
</dbReference>
<comment type="caution">
    <text evidence="3">The sequence shown here is derived from an EMBL/GenBank/DDBJ whole genome shotgun (WGS) entry which is preliminary data.</text>
</comment>
<evidence type="ECO:0000313" key="3">
    <source>
        <dbReference type="EMBL" id="KJJ84135.1"/>
    </source>
</evidence>
<sequence length="174" mass="19928">MKCESCHGREATVHLTEVINDHVTKLHLCEECAKSKSEEMQAHFGLTDLITGLMETGPSLAPEDMRKSKTKKCGFCGMTYYDFQKTGKLGCGECYESFGKDLISLLKRIHGSDKHIGKAPFVSEKRTEEHKNVQRLKEELEELIFKEEFEKAVILRDRIKEMEEGLNSKKEVKQ</sequence>
<dbReference type="Proteomes" id="UP000033428">
    <property type="component" value="Unassembled WGS sequence"/>
</dbReference>
<keyword evidence="1" id="KW-0742">SOS response</keyword>
<evidence type="ECO:0000259" key="2">
    <source>
        <dbReference type="PROSITE" id="PS50151"/>
    </source>
</evidence>
<dbReference type="Pfam" id="PF02151">
    <property type="entry name" value="UVR"/>
    <property type="match status" value="1"/>
</dbReference>
<dbReference type="GO" id="GO:0005507">
    <property type="term" value="F:copper ion binding"/>
    <property type="evidence" value="ECO:0007669"/>
    <property type="project" value="TreeGrafter"/>
</dbReference>
<dbReference type="GO" id="GO:0008270">
    <property type="term" value="F:zinc ion binding"/>
    <property type="evidence" value="ECO:0007669"/>
    <property type="project" value="TreeGrafter"/>
</dbReference>
<proteinExistence type="predicted"/>
<name>A0A0F0CRQ8_9BACT</name>
<dbReference type="SUPFAM" id="SSF46600">
    <property type="entry name" value="C-terminal UvrC-binding domain of UvrB"/>
    <property type="match status" value="1"/>
</dbReference>
<feature type="domain" description="UVR" evidence="2">
    <location>
        <begin position="130"/>
        <end position="165"/>
    </location>
</feature>
<dbReference type="GO" id="GO:1990170">
    <property type="term" value="P:stress response to cadmium ion"/>
    <property type="evidence" value="ECO:0007669"/>
    <property type="project" value="TreeGrafter"/>
</dbReference>
<dbReference type="GO" id="GO:1990169">
    <property type="term" value="P:stress response to copper ion"/>
    <property type="evidence" value="ECO:0007669"/>
    <property type="project" value="TreeGrafter"/>
</dbReference>
<evidence type="ECO:0000256" key="1">
    <source>
        <dbReference type="ARBA" id="ARBA00023236"/>
    </source>
</evidence>
<organism evidence="3 4">
    <name type="scientific">Candidatus Omnitrophus magneticus</name>
    <dbReference type="NCBI Taxonomy" id="1609969"/>
    <lineage>
        <taxon>Bacteria</taxon>
        <taxon>Pseudomonadati</taxon>
        <taxon>Candidatus Omnitrophota</taxon>
        <taxon>Candidatus Omnitrophus</taxon>
    </lineage>
</organism>
<dbReference type="AlphaFoldDB" id="A0A0F0CRQ8"/>
<reference evidence="3 4" key="1">
    <citation type="submission" date="2015-02" db="EMBL/GenBank/DDBJ databases">
        <title>Single-cell genomics of uncultivated deep-branching MTB reveals a conserved set of magnetosome genes.</title>
        <authorList>
            <person name="Kolinko S."/>
            <person name="Richter M."/>
            <person name="Glockner F.O."/>
            <person name="Brachmann A."/>
            <person name="Schuler D."/>
        </authorList>
    </citation>
    <scope>NUCLEOTIDE SEQUENCE [LARGE SCALE GENOMIC DNA]</scope>
    <source>
        <strain evidence="3">SKK-01</strain>
    </source>
</reference>
<keyword evidence="1" id="KW-0227">DNA damage</keyword>
<dbReference type="PROSITE" id="PS50151">
    <property type="entry name" value="UVR"/>
    <property type="match status" value="1"/>
</dbReference>
<dbReference type="GO" id="GO:0046870">
    <property type="term" value="F:cadmium ion binding"/>
    <property type="evidence" value="ECO:0007669"/>
    <property type="project" value="TreeGrafter"/>
</dbReference>
<gene>
    <name evidence="3" type="ORF">OMAG_001992</name>
</gene>